<reference evidence="1" key="2">
    <citation type="submission" date="2020-05" db="EMBL/GenBank/DDBJ databases">
        <authorList>
            <person name="Kim H.-S."/>
            <person name="Proctor R.H."/>
            <person name="Brown D.W."/>
        </authorList>
    </citation>
    <scope>NUCLEOTIDE SEQUENCE</scope>
    <source>
        <strain evidence="1">NRRL 22465</strain>
    </source>
</reference>
<keyword evidence="2" id="KW-1185">Reference proteome</keyword>
<dbReference type="PANTHER" id="PTHR10622">
    <property type="entry name" value="HET DOMAIN-CONTAINING PROTEIN"/>
    <property type="match status" value="1"/>
</dbReference>
<name>A0A8H4XEN1_9HYPO</name>
<dbReference type="PANTHER" id="PTHR10622:SF12">
    <property type="entry name" value="HET DOMAIN-CONTAINING PROTEIN"/>
    <property type="match status" value="1"/>
</dbReference>
<evidence type="ECO:0000313" key="2">
    <source>
        <dbReference type="Proteomes" id="UP000635477"/>
    </source>
</evidence>
<sequence length="99" mass="11381">MHLLNIKNLKLEIFFVSFPPYAILSHSWGPAEVTFQDLDRDGLEQKAGWTKILGFCETATKFSSLTELSEAINAMFRWYREPQCCFAYLKDVSLQGTEP</sequence>
<protein>
    <submittedName>
        <fullName evidence="1">Uncharacterized protein</fullName>
    </submittedName>
</protein>
<feature type="non-terminal residue" evidence="1">
    <location>
        <position position="1"/>
    </location>
</feature>
<gene>
    <name evidence="1" type="ORF">FZEAL_9801</name>
</gene>
<evidence type="ECO:0000313" key="1">
    <source>
        <dbReference type="EMBL" id="KAF4971600.1"/>
    </source>
</evidence>
<dbReference type="AlphaFoldDB" id="A0A8H4XEN1"/>
<dbReference type="OrthoDB" id="674604at2759"/>
<accession>A0A8H4XEN1</accession>
<dbReference type="Proteomes" id="UP000635477">
    <property type="component" value="Unassembled WGS sequence"/>
</dbReference>
<proteinExistence type="predicted"/>
<comment type="caution">
    <text evidence="1">The sequence shown here is derived from an EMBL/GenBank/DDBJ whole genome shotgun (WGS) entry which is preliminary data.</text>
</comment>
<dbReference type="EMBL" id="JABEYC010000962">
    <property type="protein sequence ID" value="KAF4971600.1"/>
    <property type="molecule type" value="Genomic_DNA"/>
</dbReference>
<reference evidence="1" key="1">
    <citation type="journal article" date="2020" name="BMC Genomics">
        <title>Correction to: Identification and distribution of gene clusters required for synthesis of sphingolipid metabolism inhibitors in diverse species of the filamentous fungus Fusarium.</title>
        <authorList>
            <person name="Kim H.S."/>
            <person name="Lohmar J.M."/>
            <person name="Busman M."/>
            <person name="Brown D.W."/>
            <person name="Naumann T.A."/>
            <person name="Divon H.H."/>
            <person name="Lysoe E."/>
            <person name="Uhlig S."/>
            <person name="Proctor R.H."/>
        </authorList>
    </citation>
    <scope>NUCLEOTIDE SEQUENCE</scope>
    <source>
        <strain evidence="1">NRRL 22465</strain>
    </source>
</reference>
<organism evidence="1 2">
    <name type="scientific">Fusarium zealandicum</name>
    <dbReference type="NCBI Taxonomy" id="1053134"/>
    <lineage>
        <taxon>Eukaryota</taxon>
        <taxon>Fungi</taxon>
        <taxon>Dikarya</taxon>
        <taxon>Ascomycota</taxon>
        <taxon>Pezizomycotina</taxon>
        <taxon>Sordariomycetes</taxon>
        <taxon>Hypocreomycetidae</taxon>
        <taxon>Hypocreales</taxon>
        <taxon>Nectriaceae</taxon>
        <taxon>Fusarium</taxon>
        <taxon>Fusarium staphyleae species complex</taxon>
    </lineage>
</organism>